<dbReference type="STRING" id="1122622.GCA_000421185_03067"/>
<evidence type="ECO:0000256" key="6">
    <source>
        <dbReference type="ARBA" id="ARBA00048780"/>
    </source>
</evidence>
<dbReference type="NCBIfam" id="TIGR02080">
    <property type="entry name" value="O_succ_thio_ly"/>
    <property type="match status" value="1"/>
</dbReference>
<dbReference type="AlphaFoldDB" id="A0A285VW25"/>
<gene>
    <name evidence="10" type="ORF">SAMN05421879_1269</name>
</gene>
<dbReference type="InterPro" id="IPR015421">
    <property type="entry name" value="PyrdxlP-dep_Trfase_major"/>
</dbReference>
<evidence type="ECO:0000313" key="10">
    <source>
        <dbReference type="EMBL" id="SOC58245.1"/>
    </source>
</evidence>
<comment type="catalytic activity">
    <reaction evidence="7">
        <text>L-methionine + H2O = methanethiol + 2-oxobutanoate + NH4(+)</text>
        <dbReference type="Rhea" id="RHEA:23800"/>
        <dbReference type="ChEBI" id="CHEBI:15377"/>
        <dbReference type="ChEBI" id="CHEBI:16007"/>
        <dbReference type="ChEBI" id="CHEBI:16763"/>
        <dbReference type="ChEBI" id="CHEBI:28938"/>
        <dbReference type="ChEBI" id="CHEBI:57844"/>
        <dbReference type="EC" id="4.4.1.11"/>
    </reaction>
    <physiologicalReaction direction="left-to-right" evidence="7">
        <dbReference type="Rhea" id="RHEA:23801"/>
    </physiologicalReaction>
</comment>
<evidence type="ECO:0000313" key="11">
    <source>
        <dbReference type="Proteomes" id="UP000219688"/>
    </source>
</evidence>
<evidence type="ECO:0000256" key="1">
    <source>
        <dbReference type="ARBA" id="ARBA00001933"/>
    </source>
</evidence>
<organism evidence="10 11">
    <name type="scientific">Ornithinimicrobium cerasi</name>
    <dbReference type="NCBI Taxonomy" id="2248773"/>
    <lineage>
        <taxon>Bacteria</taxon>
        <taxon>Bacillati</taxon>
        <taxon>Actinomycetota</taxon>
        <taxon>Actinomycetes</taxon>
        <taxon>Micrococcales</taxon>
        <taxon>Ornithinimicrobiaceae</taxon>
        <taxon>Ornithinimicrobium</taxon>
    </lineage>
</organism>
<evidence type="ECO:0000256" key="7">
    <source>
        <dbReference type="ARBA" id="ARBA00052699"/>
    </source>
</evidence>
<keyword evidence="11" id="KW-1185">Reference proteome</keyword>
<dbReference type="CDD" id="cd00614">
    <property type="entry name" value="CGS_like"/>
    <property type="match status" value="1"/>
</dbReference>
<comment type="cofactor">
    <cofactor evidence="1 9">
        <name>pyridoxal 5'-phosphate</name>
        <dbReference type="ChEBI" id="CHEBI:597326"/>
    </cofactor>
</comment>
<dbReference type="InterPro" id="IPR015424">
    <property type="entry name" value="PyrdxlP-dep_Trfase"/>
</dbReference>
<proteinExistence type="inferred from homology"/>
<accession>A0A285VW25</accession>
<comment type="similarity">
    <text evidence="2 9">Belongs to the trans-sulfuration enzymes family.</text>
</comment>
<dbReference type="InterPro" id="IPR015422">
    <property type="entry name" value="PyrdxlP-dep_Trfase_small"/>
</dbReference>
<dbReference type="EC" id="4.4.1.2" evidence="4"/>
<dbReference type="EMBL" id="OBQK01000026">
    <property type="protein sequence ID" value="SOC58245.1"/>
    <property type="molecule type" value="Genomic_DNA"/>
</dbReference>
<dbReference type="RefSeq" id="WP_097189372.1">
    <property type="nucleotide sequence ID" value="NZ_OBQK01000026.1"/>
</dbReference>
<comment type="catalytic activity">
    <reaction evidence="6">
        <text>L-homocysteine + H2O = 2-oxobutanoate + hydrogen sulfide + NH4(+) + H(+)</text>
        <dbReference type="Rhea" id="RHEA:14501"/>
        <dbReference type="ChEBI" id="CHEBI:15377"/>
        <dbReference type="ChEBI" id="CHEBI:15378"/>
        <dbReference type="ChEBI" id="CHEBI:16763"/>
        <dbReference type="ChEBI" id="CHEBI:28938"/>
        <dbReference type="ChEBI" id="CHEBI:29919"/>
        <dbReference type="ChEBI" id="CHEBI:58199"/>
        <dbReference type="EC" id="4.4.1.2"/>
    </reaction>
    <physiologicalReaction direction="left-to-right" evidence="6">
        <dbReference type="Rhea" id="RHEA:14502"/>
    </physiologicalReaction>
</comment>
<dbReference type="PROSITE" id="PS00868">
    <property type="entry name" value="CYS_MET_METAB_PP"/>
    <property type="match status" value="1"/>
</dbReference>
<feature type="modified residue" description="N6-(pyridoxal phosphate)lysine" evidence="8">
    <location>
        <position position="201"/>
    </location>
</feature>
<dbReference type="InterPro" id="IPR011821">
    <property type="entry name" value="O_succ_thio_ly"/>
</dbReference>
<evidence type="ECO:0000256" key="9">
    <source>
        <dbReference type="RuleBase" id="RU362118"/>
    </source>
</evidence>
<evidence type="ECO:0000256" key="8">
    <source>
        <dbReference type="PIRSR" id="PIRSR001434-2"/>
    </source>
</evidence>
<reference evidence="11" key="1">
    <citation type="submission" date="2017-08" db="EMBL/GenBank/DDBJ databases">
        <authorList>
            <person name="Varghese N."/>
            <person name="Submissions S."/>
        </authorList>
    </citation>
    <scope>NUCLEOTIDE SEQUENCE [LARGE SCALE GENOMIC DNA]</scope>
    <source>
        <strain evidence="11">USBA17B2</strain>
    </source>
</reference>
<keyword evidence="3 8" id="KW-0663">Pyridoxal phosphate</keyword>
<dbReference type="PANTHER" id="PTHR11808">
    <property type="entry name" value="TRANS-SULFURATION ENZYME FAMILY MEMBER"/>
    <property type="match status" value="1"/>
</dbReference>
<evidence type="ECO:0000256" key="3">
    <source>
        <dbReference type="ARBA" id="ARBA00022898"/>
    </source>
</evidence>
<dbReference type="GO" id="GO:0030170">
    <property type="term" value="F:pyridoxal phosphate binding"/>
    <property type="evidence" value="ECO:0007669"/>
    <property type="project" value="InterPro"/>
</dbReference>
<evidence type="ECO:0000256" key="2">
    <source>
        <dbReference type="ARBA" id="ARBA00009077"/>
    </source>
</evidence>
<name>A0A285VW25_9MICO</name>
<dbReference type="Pfam" id="PF01053">
    <property type="entry name" value="Cys_Met_Meta_PP"/>
    <property type="match status" value="1"/>
</dbReference>
<dbReference type="InterPro" id="IPR000277">
    <property type="entry name" value="Cys/Met-Metab_PyrdxlP-dep_enz"/>
</dbReference>
<dbReference type="SUPFAM" id="SSF53383">
    <property type="entry name" value="PLP-dependent transferases"/>
    <property type="match status" value="1"/>
</dbReference>
<dbReference type="GO" id="GO:0003962">
    <property type="term" value="F:cystathionine gamma-synthase activity"/>
    <property type="evidence" value="ECO:0007669"/>
    <property type="project" value="TreeGrafter"/>
</dbReference>
<dbReference type="GO" id="GO:0019346">
    <property type="term" value="P:transsulfuration"/>
    <property type="evidence" value="ECO:0007669"/>
    <property type="project" value="InterPro"/>
</dbReference>
<dbReference type="GO" id="GO:0019343">
    <property type="term" value="P:cysteine biosynthetic process via cystathionine"/>
    <property type="evidence" value="ECO:0007669"/>
    <property type="project" value="TreeGrafter"/>
</dbReference>
<dbReference type="InterPro" id="IPR054542">
    <property type="entry name" value="Cys_met_metab_PP"/>
</dbReference>
<dbReference type="GO" id="GO:0018826">
    <property type="term" value="F:methionine gamma-lyase activity"/>
    <property type="evidence" value="ECO:0007669"/>
    <property type="project" value="UniProtKB-EC"/>
</dbReference>
<dbReference type="FunFam" id="3.40.640.10:FF:000046">
    <property type="entry name" value="Cystathionine gamma-lyase"/>
    <property type="match status" value="1"/>
</dbReference>
<protein>
    <recommendedName>
        <fullName evidence="4">homocysteine desulfhydrase</fullName>
        <ecNumber evidence="4">4.4.1.2</ecNumber>
    </recommendedName>
    <alternativeName>
        <fullName evidence="5">Homocysteine desulfhydrase</fullName>
    </alternativeName>
</protein>
<dbReference type="GO" id="GO:0005737">
    <property type="term" value="C:cytoplasm"/>
    <property type="evidence" value="ECO:0007669"/>
    <property type="project" value="TreeGrafter"/>
</dbReference>
<dbReference type="PIRSF" id="PIRSF001434">
    <property type="entry name" value="CGS"/>
    <property type="match status" value="1"/>
</dbReference>
<sequence length="402" mass="42005">MTETTRLTRGVRAGIDTDPGQGAIVPPLYLSTTYSFTGFDEPRRYDYSRCGNPTRDVLGEALATLEGGHGATVTPTGLAAITLTTSLLLAPGDTVLIPHDCYGGTWRLFDTLAARGHLRYRTVDLGDAAALAAELDGPEPPTVVWVETPSNPLLRITDLAAVSTAAHAAGATVVVDNTFLSPALQRPLEHGADLVVHSTTKFINGHSDVVGGAVIARTPEQHEQLQDLANVLGLVGSPFDAYLTLRGLRTLHTRLRAHEENADAVLAEVLDHPAVAAVHHPSLPTHPGHEVAARQQDGFGSMLSLDLLGGEAAVRAFVDGLVCFSLAESLGGTESLVAHPATMTHASMTPEARAVAGIGDGLLRLSVGIEHPDDLRADVRAALDRAAAATTTPLPLPGRAAG</sequence>
<dbReference type="PANTHER" id="PTHR11808:SF75">
    <property type="entry name" value="CYSTATHIONINE GAMMA-SYNTHASE"/>
    <property type="match status" value="1"/>
</dbReference>
<dbReference type="GO" id="GO:0047982">
    <property type="term" value="F:homocysteine desulfhydrase activity"/>
    <property type="evidence" value="ECO:0007669"/>
    <property type="project" value="UniProtKB-EC"/>
</dbReference>
<dbReference type="GO" id="GO:0004123">
    <property type="term" value="F:cystathionine gamma-lyase activity"/>
    <property type="evidence" value="ECO:0007669"/>
    <property type="project" value="TreeGrafter"/>
</dbReference>
<dbReference type="Gene3D" id="3.40.640.10">
    <property type="entry name" value="Type I PLP-dependent aspartate aminotransferase-like (Major domain)"/>
    <property type="match status" value="1"/>
</dbReference>
<dbReference type="Gene3D" id="3.90.1150.10">
    <property type="entry name" value="Aspartate Aminotransferase, domain 1"/>
    <property type="match status" value="1"/>
</dbReference>
<evidence type="ECO:0000256" key="4">
    <source>
        <dbReference type="ARBA" id="ARBA00047175"/>
    </source>
</evidence>
<evidence type="ECO:0000256" key="5">
    <source>
        <dbReference type="ARBA" id="ARBA00047199"/>
    </source>
</evidence>
<dbReference type="Proteomes" id="UP000219688">
    <property type="component" value="Unassembled WGS sequence"/>
</dbReference>